<dbReference type="OrthoDB" id="10437764at2759"/>
<evidence type="ECO:0000313" key="2">
    <source>
        <dbReference type="Proteomes" id="UP000297527"/>
    </source>
</evidence>
<proteinExistence type="predicted"/>
<accession>A0A4Z1I9R9</accession>
<dbReference type="EMBL" id="PQXN01000124">
    <property type="protein sequence ID" value="TGO53387.1"/>
    <property type="molecule type" value="Genomic_DNA"/>
</dbReference>
<reference evidence="1 2" key="1">
    <citation type="submission" date="2017-12" db="EMBL/GenBank/DDBJ databases">
        <title>Comparative genomics of Botrytis spp.</title>
        <authorList>
            <person name="Valero-Jimenez C.A."/>
            <person name="Tapia P."/>
            <person name="Veloso J."/>
            <person name="Silva-Moreno E."/>
            <person name="Staats M."/>
            <person name="Valdes J.H."/>
            <person name="Van Kan J.A.L."/>
        </authorList>
    </citation>
    <scope>NUCLEOTIDE SEQUENCE [LARGE SCALE GENOMIC DNA]</scope>
    <source>
        <strain evidence="1 2">MUCL11595</strain>
    </source>
</reference>
<gene>
    <name evidence="1" type="ORF">BCON_0124g00040</name>
</gene>
<dbReference type="Proteomes" id="UP000297527">
    <property type="component" value="Unassembled WGS sequence"/>
</dbReference>
<evidence type="ECO:0000313" key="1">
    <source>
        <dbReference type="EMBL" id="TGO53387.1"/>
    </source>
</evidence>
<name>A0A4Z1I9R9_9HELO</name>
<sequence length="199" mass="22393">MVFSHLTLHDLQQTRAYIVDPSKDVDSTVTTASARTPLNDLFATCQANLRPLFHQTPEPSASITLGHPSNLAALYEYITKCLSQPDPRTVHCRFREFCLKHCVKIGILKVASAVSSLVAMTQPGYIELISNREFRAIDSPIRGNGDSFLVAVYPSEDTSRMMANWDQDSQLPPRGVASGFLLRQWYLELFRNRASYLRT</sequence>
<keyword evidence="2" id="KW-1185">Reference proteome</keyword>
<organism evidence="1 2">
    <name type="scientific">Botryotinia convoluta</name>
    <dbReference type="NCBI Taxonomy" id="54673"/>
    <lineage>
        <taxon>Eukaryota</taxon>
        <taxon>Fungi</taxon>
        <taxon>Dikarya</taxon>
        <taxon>Ascomycota</taxon>
        <taxon>Pezizomycotina</taxon>
        <taxon>Leotiomycetes</taxon>
        <taxon>Helotiales</taxon>
        <taxon>Sclerotiniaceae</taxon>
        <taxon>Botryotinia</taxon>
    </lineage>
</organism>
<dbReference type="AlphaFoldDB" id="A0A4Z1I9R9"/>
<protein>
    <submittedName>
        <fullName evidence="1">Uncharacterized protein</fullName>
    </submittedName>
</protein>
<comment type="caution">
    <text evidence="1">The sequence shown here is derived from an EMBL/GenBank/DDBJ whole genome shotgun (WGS) entry which is preliminary data.</text>
</comment>